<evidence type="ECO:0000313" key="2">
    <source>
        <dbReference type="EMBL" id="QJB02874.1"/>
    </source>
</evidence>
<reference evidence="1" key="1">
    <citation type="submission" date="2020-03" db="EMBL/GenBank/DDBJ databases">
        <title>The deep terrestrial virosphere.</title>
        <authorList>
            <person name="Holmfeldt K."/>
            <person name="Nilsson E."/>
            <person name="Simone D."/>
            <person name="Lopez-Fernandez M."/>
            <person name="Wu X."/>
            <person name="de Brujin I."/>
            <person name="Lundin D."/>
            <person name="Andersson A."/>
            <person name="Bertilsson S."/>
            <person name="Dopson M."/>
        </authorList>
    </citation>
    <scope>NUCLEOTIDE SEQUENCE</scope>
    <source>
        <strain evidence="1">MM171A01448</strain>
        <strain evidence="2">MM171B01050</strain>
    </source>
</reference>
<name>A0A6M3M1C9_9ZZZZ</name>
<dbReference type="EMBL" id="MT143812">
    <property type="protein sequence ID" value="QJB02874.1"/>
    <property type="molecule type" value="Genomic_DNA"/>
</dbReference>
<proteinExistence type="predicted"/>
<dbReference type="EMBL" id="MT143616">
    <property type="protein sequence ID" value="QJA98895.1"/>
    <property type="molecule type" value="Genomic_DNA"/>
</dbReference>
<gene>
    <name evidence="1" type="ORF">MM171A01448_0010</name>
    <name evidence="2" type="ORF">MM171B01050_0014</name>
</gene>
<evidence type="ECO:0000313" key="1">
    <source>
        <dbReference type="EMBL" id="QJA98895.1"/>
    </source>
</evidence>
<sequence length="60" mass="7044">MLNKLVDCLIVTIVTVAWWWDSIFNRCSKSPNGHHFTVVKDAKYQCKYCGRLEERQEPGE</sequence>
<accession>A0A6M3M1C9</accession>
<evidence type="ECO:0008006" key="3">
    <source>
        <dbReference type="Google" id="ProtNLM"/>
    </source>
</evidence>
<protein>
    <recommendedName>
        <fullName evidence="3">Transposase</fullName>
    </recommendedName>
</protein>
<organism evidence="1">
    <name type="scientific">viral metagenome</name>
    <dbReference type="NCBI Taxonomy" id="1070528"/>
    <lineage>
        <taxon>unclassified sequences</taxon>
        <taxon>metagenomes</taxon>
        <taxon>organismal metagenomes</taxon>
    </lineage>
</organism>
<dbReference type="AlphaFoldDB" id="A0A6M3M1C9"/>